<dbReference type="Pfam" id="PF08447">
    <property type="entry name" value="PAS_3"/>
    <property type="match status" value="2"/>
</dbReference>
<keyword evidence="1" id="KW-0807">Transducer</keyword>
<organism evidence="5 6">
    <name type="scientific">Asticcacaulis aquaticus</name>
    <dbReference type="NCBI Taxonomy" id="2984212"/>
    <lineage>
        <taxon>Bacteria</taxon>
        <taxon>Pseudomonadati</taxon>
        <taxon>Pseudomonadota</taxon>
        <taxon>Alphaproteobacteria</taxon>
        <taxon>Caulobacterales</taxon>
        <taxon>Caulobacteraceae</taxon>
        <taxon>Asticcacaulis</taxon>
    </lineage>
</organism>
<feature type="domain" description="PAS" evidence="3">
    <location>
        <begin position="147"/>
        <end position="203"/>
    </location>
</feature>
<dbReference type="Pfam" id="PF00015">
    <property type="entry name" value="MCPsignal"/>
    <property type="match status" value="1"/>
</dbReference>
<proteinExistence type="predicted"/>
<accession>A0ABT5HU91</accession>
<dbReference type="InterPro" id="IPR004089">
    <property type="entry name" value="MCPsignal_dom"/>
</dbReference>
<dbReference type="RefSeq" id="WP_272748078.1">
    <property type="nucleotide sequence ID" value="NZ_JAQQKX010000007.1"/>
</dbReference>
<dbReference type="PROSITE" id="PS50113">
    <property type="entry name" value="PAC"/>
    <property type="match status" value="3"/>
</dbReference>
<dbReference type="InterPro" id="IPR035965">
    <property type="entry name" value="PAS-like_dom_sf"/>
</dbReference>
<dbReference type="Gene3D" id="1.10.287.950">
    <property type="entry name" value="Methyl-accepting chemotaxis protein"/>
    <property type="match status" value="1"/>
</dbReference>
<name>A0ABT5HU91_9CAUL</name>
<dbReference type="InterPro" id="IPR009875">
    <property type="entry name" value="PilZ_domain"/>
</dbReference>
<dbReference type="NCBIfam" id="TIGR00229">
    <property type="entry name" value="sensory_box"/>
    <property type="match status" value="3"/>
</dbReference>
<evidence type="ECO:0000259" key="4">
    <source>
        <dbReference type="PROSITE" id="PS50113"/>
    </source>
</evidence>
<dbReference type="PANTHER" id="PTHR24422">
    <property type="entry name" value="CHEMOTAXIS PROTEIN METHYLTRANSFERASE"/>
    <property type="match status" value="1"/>
</dbReference>
<dbReference type="InterPro" id="IPR050903">
    <property type="entry name" value="Bact_Chemotaxis_MeTrfase"/>
</dbReference>
<dbReference type="Gene3D" id="3.30.450.20">
    <property type="entry name" value="PAS domain"/>
    <property type="match status" value="3"/>
</dbReference>
<keyword evidence="6" id="KW-1185">Reference proteome</keyword>
<feature type="domain" description="Methyl-accepting transducer" evidence="2">
    <location>
        <begin position="380"/>
        <end position="562"/>
    </location>
</feature>
<dbReference type="SUPFAM" id="SSF141371">
    <property type="entry name" value="PilZ domain-like"/>
    <property type="match status" value="1"/>
</dbReference>
<dbReference type="Gene3D" id="2.40.10.220">
    <property type="entry name" value="predicted glycosyltransferase like domains"/>
    <property type="match status" value="1"/>
</dbReference>
<dbReference type="SMART" id="SM00091">
    <property type="entry name" value="PAS"/>
    <property type="match status" value="3"/>
</dbReference>
<dbReference type="PROSITE" id="PS50111">
    <property type="entry name" value="CHEMOTAXIS_TRANSDUC_2"/>
    <property type="match status" value="1"/>
</dbReference>
<evidence type="ECO:0000313" key="6">
    <source>
        <dbReference type="Proteomes" id="UP001214854"/>
    </source>
</evidence>
<dbReference type="InterPro" id="IPR000700">
    <property type="entry name" value="PAS-assoc_C"/>
</dbReference>
<dbReference type="Pfam" id="PF07238">
    <property type="entry name" value="PilZ"/>
    <property type="match status" value="1"/>
</dbReference>
<feature type="domain" description="PAC" evidence="4">
    <location>
        <begin position="84"/>
        <end position="136"/>
    </location>
</feature>
<evidence type="ECO:0000259" key="3">
    <source>
        <dbReference type="PROSITE" id="PS50112"/>
    </source>
</evidence>
<dbReference type="PANTHER" id="PTHR24422:SF10">
    <property type="entry name" value="CHEMOTAXIS PROTEIN METHYLTRANSFERASE 2"/>
    <property type="match status" value="1"/>
</dbReference>
<dbReference type="EMBL" id="JAQQKX010000007">
    <property type="protein sequence ID" value="MDC7683609.1"/>
    <property type="molecule type" value="Genomic_DNA"/>
</dbReference>
<evidence type="ECO:0000259" key="2">
    <source>
        <dbReference type="PROSITE" id="PS50111"/>
    </source>
</evidence>
<evidence type="ECO:0000313" key="5">
    <source>
        <dbReference type="EMBL" id="MDC7683609.1"/>
    </source>
</evidence>
<feature type="domain" description="PAC" evidence="4">
    <location>
        <begin position="326"/>
        <end position="380"/>
    </location>
</feature>
<dbReference type="CDD" id="cd00130">
    <property type="entry name" value="PAS"/>
    <property type="match status" value="3"/>
</dbReference>
<dbReference type="SUPFAM" id="SSF58104">
    <property type="entry name" value="Methyl-accepting chemotaxis protein (MCP) signaling domain"/>
    <property type="match status" value="1"/>
</dbReference>
<dbReference type="Pfam" id="PF13426">
    <property type="entry name" value="PAS_9"/>
    <property type="match status" value="1"/>
</dbReference>
<dbReference type="SMART" id="SM00283">
    <property type="entry name" value="MA"/>
    <property type="match status" value="1"/>
</dbReference>
<dbReference type="SMART" id="SM00086">
    <property type="entry name" value="PAC"/>
    <property type="match status" value="3"/>
</dbReference>
<protein>
    <submittedName>
        <fullName evidence="5">PAS domain-containing protein</fullName>
    </submittedName>
</protein>
<dbReference type="InterPro" id="IPR000014">
    <property type="entry name" value="PAS"/>
</dbReference>
<evidence type="ECO:0000256" key="1">
    <source>
        <dbReference type="PROSITE-ProRule" id="PRU00284"/>
    </source>
</evidence>
<feature type="domain" description="PAC" evidence="4">
    <location>
        <begin position="206"/>
        <end position="258"/>
    </location>
</feature>
<reference evidence="5 6" key="1">
    <citation type="submission" date="2023-01" db="EMBL/GenBank/DDBJ databases">
        <title>Novel species of the genus Asticcacaulis isolated from rivers.</title>
        <authorList>
            <person name="Lu H."/>
        </authorList>
    </citation>
    <scope>NUCLEOTIDE SEQUENCE [LARGE SCALE GENOMIC DNA]</scope>
    <source>
        <strain evidence="5 6">BYS171W</strain>
    </source>
</reference>
<dbReference type="InterPro" id="IPR001610">
    <property type="entry name" value="PAC"/>
</dbReference>
<gene>
    <name evidence="5" type="ORF">PQU92_09995</name>
</gene>
<feature type="domain" description="PAS" evidence="3">
    <location>
        <begin position="11"/>
        <end position="63"/>
    </location>
</feature>
<sequence length="659" mass="71716">MPLWTPASFNRNAALQRAIDQSMAVVSFDTDGRLLEANDNFLKTMGYSAAEVIGKPHRMFMPDGEADGDAYRSFWASLRAGQFKEGEFRRVAKNEREIWLQATYNPVVDSRGRVTRIVKIASDITADKHRALSDAGQIAAIQRSQAVISFNMDGTILDANDNFLGAMGYGLSEIAGHHHRMFLTPEDAASAAYADFWAALRRGEFQAGEFRRIGKGHSEVWIRATYNPILDDSGRPVKVVKFATDVTAEKRRNADYEGQIAAINRTQAVISFRLDGTIIDANENFLTATGYRLPEIKDQHHRLFVAKHYATSDEYRVFWERLGRGEALSAIYQRFGKGGKLIWLQATYNPILDANGRPVKVVKYATDITASMGARSRAVEAAEDTLNNVETVAAAAEEMNASVSDIASGMLRTKEAVDQIHARTSAAGRSTGEMRQAAQSMDGVVQLIAQVAGQINLLALNATIESARAGEAGRGFAVVANEVKVLAAQTSAATTRISSEIAGMQTLSDQVVGALESITAAIDEVQGFVDTATGSIQEQSAVTQEISANMHVAAGGVADIGRNLDDWIIGMEERRFDARVRTAKPARLILPHGGSVNCSLRNLSKSGAKLILADHQHLPEVFDLEVVDEPGRRRCRIARRGKGEIGVRFLEAASGVYAA</sequence>
<dbReference type="InterPro" id="IPR013655">
    <property type="entry name" value="PAS_fold_3"/>
</dbReference>
<comment type="caution">
    <text evidence="5">The sequence shown here is derived from an EMBL/GenBank/DDBJ whole genome shotgun (WGS) entry which is preliminary data.</text>
</comment>
<dbReference type="SUPFAM" id="SSF55785">
    <property type="entry name" value="PYP-like sensor domain (PAS domain)"/>
    <property type="match status" value="3"/>
</dbReference>
<dbReference type="Proteomes" id="UP001214854">
    <property type="component" value="Unassembled WGS sequence"/>
</dbReference>
<dbReference type="PROSITE" id="PS50112">
    <property type="entry name" value="PAS"/>
    <property type="match status" value="2"/>
</dbReference>